<feature type="transmembrane region" description="Helical" evidence="5">
    <location>
        <begin position="61"/>
        <end position="83"/>
    </location>
</feature>
<dbReference type="GO" id="GO:0016020">
    <property type="term" value="C:membrane"/>
    <property type="evidence" value="ECO:0007669"/>
    <property type="project" value="UniProtKB-SubCell"/>
</dbReference>
<evidence type="ECO:0000313" key="7">
    <source>
        <dbReference type="Proteomes" id="UP000767446"/>
    </source>
</evidence>
<organism evidence="6 7">
    <name type="scientific">Gomphosphaeria aponina SAG 52.96 = DSM 107014</name>
    <dbReference type="NCBI Taxonomy" id="1521640"/>
    <lineage>
        <taxon>Bacteria</taxon>
        <taxon>Bacillati</taxon>
        <taxon>Cyanobacteriota</taxon>
        <taxon>Cyanophyceae</taxon>
        <taxon>Oscillatoriophycideae</taxon>
        <taxon>Chroococcales</taxon>
        <taxon>Gomphosphaeriaceae</taxon>
        <taxon>Gomphosphaeria</taxon>
    </lineage>
</organism>
<dbReference type="AlphaFoldDB" id="A0A941GS15"/>
<dbReference type="EMBL" id="JADQBC010000016">
    <property type="protein sequence ID" value="MBR8826967.1"/>
    <property type="molecule type" value="Genomic_DNA"/>
</dbReference>
<feature type="transmembrane region" description="Helical" evidence="5">
    <location>
        <begin position="223"/>
        <end position="243"/>
    </location>
</feature>
<keyword evidence="4 5" id="KW-0472">Membrane</keyword>
<comment type="caution">
    <text evidence="6">The sequence shown here is derived from an EMBL/GenBank/DDBJ whole genome shotgun (WGS) entry which is preliminary data.</text>
</comment>
<dbReference type="InterPro" id="IPR052556">
    <property type="entry name" value="PolySynth_Transporter"/>
</dbReference>
<name>A0A941GS15_9CHRO</name>
<accession>A0A941GS15</accession>
<feature type="transmembrane region" description="Helical" evidence="5">
    <location>
        <begin position="183"/>
        <end position="203"/>
    </location>
</feature>
<feature type="transmembrane region" description="Helical" evidence="5">
    <location>
        <begin position="31"/>
        <end position="49"/>
    </location>
</feature>
<evidence type="ECO:0000313" key="6">
    <source>
        <dbReference type="EMBL" id="MBR8826967.1"/>
    </source>
</evidence>
<keyword evidence="3 5" id="KW-1133">Transmembrane helix</keyword>
<evidence type="ECO:0000256" key="4">
    <source>
        <dbReference type="ARBA" id="ARBA00023136"/>
    </source>
</evidence>
<dbReference type="Proteomes" id="UP000767446">
    <property type="component" value="Unassembled WGS sequence"/>
</dbReference>
<gene>
    <name evidence="6" type="ORF">DSM107014_03515</name>
</gene>
<dbReference type="PANTHER" id="PTHR43424">
    <property type="entry name" value="LOCUS PUTATIVE PROTEIN 1-RELATED"/>
    <property type="match status" value="1"/>
</dbReference>
<feature type="transmembrane region" description="Helical" evidence="5">
    <location>
        <begin position="95"/>
        <end position="119"/>
    </location>
</feature>
<proteinExistence type="predicted"/>
<feature type="transmembrane region" description="Helical" evidence="5">
    <location>
        <begin position="269"/>
        <end position="288"/>
    </location>
</feature>
<reference evidence="6" key="1">
    <citation type="submission" date="2021-02" db="EMBL/GenBank/DDBJ databases">
        <title>Metagenome analyses of Stigonema ocellatum DSM 106950, Chlorogloea purpurea SAG 13.99 and Gomphosphaeria aponina DSM 107014.</title>
        <authorList>
            <person name="Marter P."/>
            <person name="Huang S."/>
        </authorList>
    </citation>
    <scope>NUCLEOTIDE SEQUENCE</scope>
    <source>
        <strain evidence="6">JP213</strain>
    </source>
</reference>
<comment type="subcellular location">
    <subcellularLocation>
        <location evidence="1">Membrane</location>
        <topology evidence="1">Multi-pass membrane protein</topology>
    </subcellularLocation>
</comment>
<evidence type="ECO:0000256" key="5">
    <source>
        <dbReference type="SAM" id="Phobius"/>
    </source>
</evidence>
<protein>
    <submittedName>
        <fullName evidence="6">Flippase</fullName>
    </submittedName>
</protein>
<evidence type="ECO:0000256" key="2">
    <source>
        <dbReference type="ARBA" id="ARBA00022692"/>
    </source>
</evidence>
<dbReference type="PANTHER" id="PTHR43424:SF1">
    <property type="entry name" value="LOCUS PUTATIVE PROTEIN 1-RELATED"/>
    <property type="match status" value="1"/>
</dbReference>
<evidence type="ECO:0000256" key="3">
    <source>
        <dbReference type="ARBA" id="ARBA00022989"/>
    </source>
</evidence>
<feature type="transmembrane region" description="Helical" evidence="5">
    <location>
        <begin position="300"/>
        <end position="320"/>
    </location>
</feature>
<evidence type="ECO:0000256" key="1">
    <source>
        <dbReference type="ARBA" id="ARBA00004141"/>
    </source>
</evidence>
<feature type="transmembrane region" description="Helical" evidence="5">
    <location>
        <begin position="125"/>
        <end position="146"/>
    </location>
</feature>
<dbReference type="CDD" id="cd13128">
    <property type="entry name" value="MATE_Wzx_like"/>
    <property type="match status" value="1"/>
</dbReference>
<keyword evidence="2 5" id="KW-0812">Transmembrane</keyword>
<sequence>MLNKFAGVREKLSPGLRKIIRSVGWLYAEKVLRMVLSLSVGIYVIRYLGSEAFGKLSYSASFVGLFGAIAKLGLDAIVVRNVVQDEKATEEIIGTAFFLKLIGGVITISLICTASLIFIDDVQGRWMTLIIAMGLIFQAFDAIDFWFQSKVISGPMAVVRSCELIFSSVLKIIFIALRLPLIAFIWLLLVEYIFRAGGMYFTYLKHGGSLLAWRFSNSRAKQLLQDSWPLILSAMMITIYMKIDQVMLGNMVGNEAVGNYAAAVRFSEIWYFVPVAFCASVFPAIIRAKQRSTTDYYQKLQVLYDLMVWMSFSIAIPITLGGNGLMKILLGEEYLEAGNILALHIWAGPFVFLGVAQSKWLMAENLTRFSFATTSLGSVSNVVLNFLLIPTYGGMGAALATVISYAVSSHFSCLLYRPTFQSGLMLTKALFIPFRGQQNLIYLGKIRSIILR</sequence>
<dbReference type="InterPro" id="IPR002797">
    <property type="entry name" value="Polysacc_synth"/>
</dbReference>
<dbReference type="Pfam" id="PF01943">
    <property type="entry name" value="Polysacc_synt"/>
    <property type="match status" value="1"/>
</dbReference>
<feature type="transmembrane region" description="Helical" evidence="5">
    <location>
        <begin position="340"/>
        <end position="357"/>
    </location>
</feature>